<accession>A0A0A8ZR70</accession>
<sequence length="56" mass="6376">MPKCLGGMTIQYLKGCFSHHRMEGCIISTFIKREPIEPYLRTGMNCTTQITLQALI</sequence>
<reference evidence="1" key="1">
    <citation type="submission" date="2014-09" db="EMBL/GenBank/DDBJ databases">
        <authorList>
            <person name="Magalhaes I.L.F."/>
            <person name="Oliveira U."/>
            <person name="Santos F.R."/>
            <person name="Vidigal T.H.D.A."/>
            <person name="Brescovit A.D."/>
            <person name="Santos A.J."/>
        </authorList>
    </citation>
    <scope>NUCLEOTIDE SEQUENCE</scope>
    <source>
        <tissue evidence="1">Shoot tissue taken approximately 20 cm above the soil surface</tissue>
    </source>
</reference>
<organism evidence="1">
    <name type="scientific">Arundo donax</name>
    <name type="common">Giant reed</name>
    <name type="synonym">Donax arundinaceus</name>
    <dbReference type="NCBI Taxonomy" id="35708"/>
    <lineage>
        <taxon>Eukaryota</taxon>
        <taxon>Viridiplantae</taxon>
        <taxon>Streptophyta</taxon>
        <taxon>Embryophyta</taxon>
        <taxon>Tracheophyta</taxon>
        <taxon>Spermatophyta</taxon>
        <taxon>Magnoliopsida</taxon>
        <taxon>Liliopsida</taxon>
        <taxon>Poales</taxon>
        <taxon>Poaceae</taxon>
        <taxon>PACMAD clade</taxon>
        <taxon>Arundinoideae</taxon>
        <taxon>Arundineae</taxon>
        <taxon>Arundo</taxon>
    </lineage>
</organism>
<reference evidence="1" key="2">
    <citation type="journal article" date="2015" name="Data Brief">
        <title>Shoot transcriptome of the giant reed, Arundo donax.</title>
        <authorList>
            <person name="Barrero R.A."/>
            <person name="Guerrero F.D."/>
            <person name="Moolhuijzen P."/>
            <person name="Goolsby J.A."/>
            <person name="Tidwell J."/>
            <person name="Bellgard S.E."/>
            <person name="Bellgard M.I."/>
        </authorList>
    </citation>
    <scope>NUCLEOTIDE SEQUENCE</scope>
    <source>
        <tissue evidence="1">Shoot tissue taken approximately 20 cm above the soil surface</tissue>
    </source>
</reference>
<proteinExistence type="predicted"/>
<name>A0A0A8ZR70_ARUDO</name>
<evidence type="ECO:0000313" key="1">
    <source>
        <dbReference type="EMBL" id="JAD40158.1"/>
    </source>
</evidence>
<dbReference type="AlphaFoldDB" id="A0A0A8ZR70"/>
<protein>
    <submittedName>
        <fullName evidence="1">Uncharacterized protein</fullName>
    </submittedName>
</protein>
<dbReference type="EMBL" id="GBRH01257737">
    <property type="protein sequence ID" value="JAD40158.1"/>
    <property type="molecule type" value="Transcribed_RNA"/>
</dbReference>